<comment type="caution">
    <text evidence="1">The sequence shown here is derived from an EMBL/GenBank/DDBJ whole genome shotgun (WGS) entry which is preliminary data.</text>
</comment>
<keyword evidence="2" id="KW-1185">Reference proteome</keyword>
<accession>A0A4R1I8D7</accession>
<dbReference type="Proteomes" id="UP000295560">
    <property type="component" value="Unassembled WGS sequence"/>
</dbReference>
<dbReference type="InterPro" id="IPR022291">
    <property type="entry name" value="Bacteriocin_synth_cyclodeHase"/>
</dbReference>
<dbReference type="SUPFAM" id="SSF69572">
    <property type="entry name" value="Activating enzymes of the ubiquitin-like proteins"/>
    <property type="match status" value="1"/>
</dbReference>
<dbReference type="EMBL" id="SMFZ01000001">
    <property type="protein sequence ID" value="TCK26422.1"/>
    <property type="molecule type" value="Genomic_DNA"/>
</dbReference>
<organism evidence="1 2">
    <name type="scientific">Pseudonocardia endophytica</name>
    <dbReference type="NCBI Taxonomy" id="401976"/>
    <lineage>
        <taxon>Bacteria</taxon>
        <taxon>Bacillati</taxon>
        <taxon>Actinomycetota</taxon>
        <taxon>Actinomycetes</taxon>
        <taxon>Pseudonocardiales</taxon>
        <taxon>Pseudonocardiaceae</taxon>
        <taxon>Pseudonocardia</taxon>
    </lineage>
</organism>
<dbReference type="GO" id="GO:0008641">
    <property type="term" value="F:ubiquitin-like modifier activating enzyme activity"/>
    <property type="evidence" value="ECO:0007669"/>
    <property type="project" value="InterPro"/>
</dbReference>
<name>A0A4R1I8D7_PSEEN</name>
<dbReference type="InterPro" id="IPR035985">
    <property type="entry name" value="Ubiquitin-activating_enz"/>
</dbReference>
<gene>
    <name evidence="1" type="ORF">EV378_2259</name>
</gene>
<evidence type="ECO:0000313" key="2">
    <source>
        <dbReference type="Proteomes" id="UP000295560"/>
    </source>
</evidence>
<dbReference type="Gene3D" id="3.40.50.720">
    <property type="entry name" value="NAD(P)-binding Rossmann-like Domain"/>
    <property type="match status" value="1"/>
</dbReference>
<proteinExistence type="predicted"/>
<dbReference type="AlphaFoldDB" id="A0A4R1I8D7"/>
<reference evidence="1 2" key="1">
    <citation type="submission" date="2019-03" db="EMBL/GenBank/DDBJ databases">
        <title>Sequencing the genomes of 1000 actinobacteria strains.</title>
        <authorList>
            <person name="Klenk H.-P."/>
        </authorList>
    </citation>
    <scope>NUCLEOTIDE SEQUENCE [LARGE SCALE GENOMIC DNA]</scope>
    <source>
        <strain evidence="1 2">DSM 44969</strain>
    </source>
</reference>
<dbReference type="NCBIfam" id="TIGR03882">
    <property type="entry name" value="cyclo_dehyd_2"/>
    <property type="match status" value="1"/>
</dbReference>
<evidence type="ECO:0000313" key="1">
    <source>
        <dbReference type="EMBL" id="TCK26422.1"/>
    </source>
</evidence>
<sequence>MLAAHHAVHVRGPDARQIGLDPASGMVLEDLSPAIAAMLDELGPAAVGSSELLERAGARGAEPADAAAVLSGLLDGGLVCDASGAGRVERRRAGSVVVVRGDGPLALGTAAGLAAAGVGAVHVKTAGRIDRSDLAVAGLVADDVGRDRSAVASALLHRVSPSVRTGSPGRNAPDLVVLADAQARHPDEGAALVGSAVEHLAVHLRDGRGVVGPLVLPGRSACLGCLDLVRTGLDPGWPGVVAGLLGRTGTAEQAVIGATVALAVAQALLALDGPVTGGPPPPTLGATVELDPARASVTTRRWDPHPGCPCGAPPPGDAPCGATAGRGTIPG</sequence>
<protein>
    <submittedName>
        <fullName evidence="1">Bacteriocin biosynthesis cyclodehydratase domain-containing protein</fullName>
    </submittedName>
</protein>